<proteinExistence type="predicted"/>
<keyword evidence="1" id="KW-0732">Signal</keyword>
<comment type="caution">
    <text evidence="2">The sequence shown here is derived from an EMBL/GenBank/DDBJ whole genome shotgun (WGS) entry which is preliminary data.</text>
</comment>
<dbReference type="EMBL" id="JABWTA010000001">
    <property type="protein sequence ID" value="NVE94269.1"/>
    <property type="molecule type" value="Genomic_DNA"/>
</dbReference>
<dbReference type="RefSeq" id="WP_176272560.1">
    <property type="nucleotide sequence ID" value="NZ_JABWTA010000001.1"/>
</dbReference>
<reference evidence="2 3" key="1">
    <citation type="submission" date="2020-06" db="EMBL/GenBank/DDBJ databases">
        <title>Altererythrobacter lutimaris sp. nov., a marine bacterium isolated from a tidal flat.</title>
        <authorList>
            <person name="Kim D."/>
            <person name="Yoo Y."/>
            <person name="Kim J.-J."/>
        </authorList>
    </citation>
    <scope>NUCLEOTIDE SEQUENCE [LARGE SCALE GENOMIC DNA]</scope>
    <source>
        <strain evidence="2 3">JGD-16</strain>
    </source>
</reference>
<gene>
    <name evidence="2" type="ORF">HUO12_05075</name>
</gene>
<organism evidence="2 3">
    <name type="scientific">Altererythrobacter lutimaris</name>
    <dbReference type="NCBI Taxonomy" id="2743979"/>
    <lineage>
        <taxon>Bacteria</taxon>
        <taxon>Pseudomonadati</taxon>
        <taxon>Pseudomonadota</taxon>
        <taxon>Alphaproteobacteria</taxon>
        <taxon>Sphingomonadales</taxon>
        <taxon>Erythrobacteraceae</taxon>
        <taxon>Altererythrobacter</taxon>
    </lineage>
</organism>
<sequence length="207" mass="20945">MDGPTIACIVLIALASAASLSAQEADAETAIQSGEAGDVTQAEAVEDTCEKPQSRLVTLPKLTPVYISIDAAQGSKTSNTGDTFPITVTEPVMAEGVEVIPAGTQGLGEVIHAKKAGGSGAGGELILTANYIDFGEQRIPLRSLKLGLSGKAQTGLAIATGPVGFLVRGKNVDVAEGTLAGAKLAEDTEILLPQADDAEAADCREGT</sequence>
<protein>
    <submittedName>
        <fullName evidence="2">Uncharacterized protein</fullName>
    </submittedName>
</protein>
<evidence type="ECO:0000313" key="3">
    <source>
        <dbReference type="Proteomes" id="UP000546031"/>
    </source>
</evidence>
<accession>A0A850H912</accession>
<feature type="chain" id="PRO_5032359847" evidence="1">
    <location>
        <begin position="23"/>
        <end position="207"/>
    </location>
</feature>
<name>A0A850H912_9SPHN</name>
<evidence type="ECO:0000256" key="1">
    <source>
        <dbReference type="SAM" id="SignalP"/>
    </source>
</evidence>
<dbReference type="AlphaFoldDB" id="A0A850H912"/>
<keyword evidence="3" id="KW-1185">Reference proteome</keyword>
<feature type="signal peptide" evidence="1">
    <location>
        <begin position="1"/>
        <end position="22"/>
    </location>
</feature>
<evidence type="ECO:0000313" key="2">
    <source>
        <dbReference type="EMBL" id="NVE94269.1"/>
    </source>
</evidence>
<dbReference type="Proteomes" id="UP000546031">
    <property type="component" value="Unassembled WGS sequence"/>
</dbReference>